<protein>
    <submittedName>
        <fullName evidence="1">Uncharacterized protein</fullName>
    </submittedName>
</protein>
<comment type="caution">
    <text evidence="1">The sequence shown here is derived from an EMBL/GenBank/DDBJ whole genome shotgun (WGS) entry which is preliminary data.</text>
</comment>
<dbReference type="Proteomes" id="UP001341840">
    <property type="component" value="Unassembled WGS sequence"/>
</dbReference>
<gene>
    <name evidence="1" type="ORF">PIB30_059772</name>
</gene>
<dbReference type="EMBL" id="JASCZI010030727">
    <property type="protein sequence ID" value="MED6124531.1"/>
    <property type="molecule type" value="Genomic_DNA"/>
</dbReference>
<name>A0ABU6RL62_9FABA</name>
<reference evidence="1 2" key="1">
    <citation type="journal article" date="2023" name="Plants (Basel)">
        <title>Bridging the Gap: Combining Genomics and Transcriptomics Approaches to Understand Stylosanthes scabra, an Orphan Legume from the Brazilian Caatinga.</title>
        <authorList>
            <person name="Ferreira-Neto J.R.C."/>
            <person name="da Silva M.D."/>
            <person name="Binneck E."/>
            <person name="de Melo N.F."/>
            <person name="da Silva R.H."/>
            <person name="de Melo A.L.T.M."/>
            <person name="Pandolfi V."/>
            <person name="Bustamante F.O."/>
            <person name="Brasileiro-Vidal A.C."/>
            <person name="Benko-Iseppon A.M."/>
        </authorList>
    </citation>
    <scope>NUCLEOTIDE SEQUENCE [LARGE SCALE GENOMIC DNA]</scope>
    <source>
        <tissue evidence="1">Leaves</tissue>
    </source>
</reference>
<sequence length="77" mass="8644">MEFGNYGSNDGISDHTGIKLSLDINFDTSDNSQTSYKAFVRTHGIQRVQLNGHILISSTVPFKPFLVKNWSAEKIKK</sequence>
<proteinExistence type="predicted"/>
<evidence type="ECO:0000313" key="2">
    <source>
        <dbReference type="Proteomes" id="UP001341840"/>
    </source>
</evidence>
<evidence type="ECO:0000313" key="1">
    <source>
        <dbReference type="EMBL" id="MED6124531.1"/>
    </source>
</evidence>
<accession>A0ABU6RL62</accession>
<organism evidence="1 2">
    <name type="scientific">Stylosanthes scabra</name>
    <dbReference type="NCBI Taxonomy" id="79078"/>
    <lineage>
        <taxon>Eukaryota</taxon>
        <taxon>Viridiplantae</taxon>
        <taxon>Streptophyta</taxon>
        <taxon>Embryophyta</taxon>
        <taxon>Tracheophyta</taxon>
        <taxon>Spermatophyta</taxon>
        <taxon>Magnoliopsida</taxon>
        <taxon>eudicotyledons</taxon>
        <taxon>Gunneridae</taxon>
        <taxon>Pentapetalae</taxon>
        <taxon>rosids</taxon>
        <taxon>fabids</taxon>
        <taxon>Fabales</taxon>
        <taxon>Fabaceae</taxon>
        <taxon>Papilionoideae</taxon>
        <taxon>50 kb inversion clade</taxon>
        <taxon>dalbergioids sensu lato</taxon>
        <taxon>Dalbergieae</taxon>
        <taxon>Pterocarpus clade</taxon>
        <taxon>Stylosanthes</taxon>
    </lineage>
</organism>
<keyword evidence="2" id="KW-1185">Reference proteome</keyword>